<dbReference type="AlphaFoldDB" id="A0A2S6IMV6"/>
<sequence length="158" mass="16579">MKIKFLLLTALFTLLISCDSDDGANSNSFQEVLQVSIDGIDVPVSSYTAIRTTVVGRNILNISLSLANGGTMTVNVEGSSVAGIYDLALASSYSIEYFPTSAGGSNATGVISGEIDIISHDMTNKTIEVEFDETVSGFAGQSASFDIIGMISVPYTDI</sequence>
<evidence type="ECO:0000256" key="1">
    <source>
        <dbReference type="SAM" id="SignalP"/>
    </source>
</evidence>
<reference evidence="2 3" key="1">
    <citation type="submission" date="2018-02" db="EMBL/GenBank/DDBJ databases">
        <title>Genomic Encyclopedia of Archaeal and Bacterial Type Strains, Phase II (KMG-II): from individual species to whole genera.</title>
        <authorList>
            <person name="Goeker M."/>
        </authorList>
    </citation>
    <scope>NUCLEOTIDE SEQUENCE [LARGE SCALE GENOMIC DNA]</scope>
    <source>
        <strain evidence="2 3">DSM 16809</strain>
    </source>
</reference>
<feature type="signal peptide" evidence="1">
    <location>
        <begin position="1"/>
        <end position="20"/>
    </location>
</feature>
<name>A0A2S6IMV6_9FLAO</name>
<gene>
    <name evidence="2" type="ORF">LY01_01074</name>
</gene>
<evidence type="ECO:0008006" key="4">
    <source>
        <dbReference type="Google" id="ProtNLM"/>
    </source>
</evidence>
<evidence type="ECO:0000313" key="3">
    <source>
        <dbReference type="Proteomes" id="UP000239002"/>
    </source>
</evidence>
<dbReference type="PROSITE" id="PS51257">
    <property type="entry name" value="PROKAR_LIPOPROTEIN"/>
    <property type="match status" value="1"/>
</dbReference>
<keyword evidence="1" id="KW-0732">Signal</keyword>
<proteinExistence type="predicted"/>
<dbReference type="EMBL" id="PTJE01000002">
    <property type="protein sequence ID" value="PPK95486.1"/>
    <property type="molecule type" value="Genomic_DNA"/>
</dbReference>
<dbReference type="Proteomes" id="UP000239002">
    <property type="component" value="Unassembled WGS sequence"/>
</dbReference>
<comment type="caution">
    <text evidence="2">The sequence shown here is derived from an EMBL/GenBank/DDBJ whole genome shotgun (WGS) entry which is preliminary data.</text>
</comment>
<dbReference type="RefSeq" id="WP_104514799.1">
    <property type="nucleotide sequence ID" value="NZ_MQVW01000002.1"/>
</dbReference>
<keyword evidence="3" id="KW-1185">Reference proteome</keyword>
<organism evidence="2 3">
    <name type="scientific">Nonlabens xylanidelens</name>
    <dbReference type="NCBI Taxonomy" id="191564"/>
    <lineage>
        <taxon>Bacteria</taxon>
        <taxon>Pseudomonadati</taxon>
        <taxon>Bacteroidota</taxon>
        <taxon>Flavobacteriia</taxon>
        <taxon>Flavobacteriales</taxon>
        <taxon>Flavobacteriaceae</taxon>
        <taxon>Nonlabens</taxon>
    </lineage>
</organism>
<accession>A0A2S6IMV6</accession>
<evidence type="ECO:0000313" key="2">
    <source>
        <dbReference type="EMBL" id="PPK95486.1"/>
    </source>
</evidence>
<protein>
    <recommendedName>
        <fullName evidence="4">Calx-beta domain-containing protein</fullName>
    </recommendedName>
</protein>
<feature type="chain" id="PRO_5015566800" description="Calx-beta domain-containing protein" evidence="1">
    <location>
        <begin position="21"/>
        <end position="158"/>
    </location>
</feature>